<proteinExistence type="predicted"/>
<keyword evidence="3" id="KW-1185">Reference proteome</keyword>
<dbReference type="WBParaSite" id="ECPE_0001246301-mRNA-1">
    <property type="protein sequence ID" value="ECPE_0001246301-mRNA-1"/>
    <property type="gene ID" value="ECPE_0001246301"/>
</dbReference>
<dbReference type="GO" id="GO:0006457">
    <property type="term" value="P:protein folding"/>
    <property type="evidence" value="ECO:0007669"/>
    <property type="project" value="InterPro"/>
</dbReference>
<dbReference type="GO" id="GO:0051082">
    <property type="term" value="F:unfolded protein binding"/>
    <property type="evidence" value="ECO:0007669"/>
    <property type="project" value="InterPro"/>
</dbReference>
<evidence type="ECO:0000313" key="2">
    <source>
        <dbReference type="EMBL" id="VDP89698.1"/>
    </source>
</evidence>
<dbReference type="Pfam" id="PF01556">
    <property type="entry name" value="DnaJ_C"/>
    <property type="match status" value="1"/>
</dbReference>
<reference evidence="4" key="1">
    <citation type="submission" date="2016-06" db="UniProtKB">
        <authorList>
            <consortium name="WormBaseParasite"/>
        </authorList>
    </citation>
    <scope>IDENTIFICATION</scope>
</reference>
<name>A0A183AZP2_9TREM</name>
<dbReference type="Gene3D" id="1.10.287.110">
    <property type="entry name" value="DnaJ domain"/>
    <property type="match status" value="1"/>
</dbReference>
<evidence type="ECO:0000313" key="4">
    <source>
        <dbReference type="WBParaSite" id="ECPE_0001246301-mRNA-1"/>
    </source>
</evidence>
<dbReference type="PANTHER" id="PTHR44298:SF1">
    <property type="entry name" value="DNAJ HOMOLOG SUBFAMILY B MEMBER 11"/>
    <property type="match status" value="1"/>
</dbReference>
<dbReference type="SUPFAM" id="SSF46565">
    <property type="entry name" value="Chaperone J-domain"/>
    <property type="match status" value="1"/>
</dbReference>
<dbReference type="InterPro" id="IPR036869">
    <property type="entry name" value="J_dom_sf"/>
</dbReference>
<dbReference type="PANTHER" id="PTHR44298">
    <property type="entry name" value="DNAJ HOMOLOG SUBFAMILY B MEMBER 11"/>
    <property type="match status" value="1"/>
</dbReference>
<gene>
    <name evidence="2" type="ORF">ECPE_LOCUS12426</name>
</gene>
<evidence type="ECO:0000313" key="3">
    <source>
        <dbReference type="Proteomes" id="UP000272942"/>
    </source>
</evidence>
<dbReference type="InterPro" id="IPR051736">
    <property type="entry name" value="DnaJ-B11-like"/>
</dbReference>
<evidence type="ECO:0000259" key="1">
    <source>
        <dbReference type="Pfam" id="PF01556"/>
    </source>
</evidence>
<dbReference type="Gene3D" id="2.60.260.20">
    <property type="entry name" value="Urease metallochaperone UreE, N-terminal domain"/>
    <property type="match status" value="2"/>
</dbReference>
<dbReference type="SUPFAM" id="SSF49493">
    <property type="entry name" value="HSP40/DnaJ peptide-binding domain"/>
    <property type="match status" value="2"/>
</dbReference>
<dbReference type="FunFam" id="2.60.260.20:FF:000013">
    <property type="entry name" value="DnaJ subfamily B member 11"/>
    <property type="match status" value="1"/>
</dbReference>
<dbReference type="InterPro" id="IPR008971">
    <property type="entry name" value="HSP40/DnaJ_pept-bd"/>
</dbReference>
<dbReference type="Proteomes" id="UP000272942">
    <property type="component" value="Unassembled WGS sequence"/>
</dbReference>
<dbReference type="InterPro" id="IPR002939">
    <property type="entry name" value="DnaJ_C"/>
</dbReference>
<dbReference type="CDD" id="cd10747">
    <property type="entry name" value="DnaJ_C"/>
    <property type="match status" value="1"/>
</dbReference>
<reference evidence="2 3" key="2">
    <citation type="submission" date="2018-11" db="EMBL/GenBank/DDBJ databases">
        <authorList>
            <consortium name="Pathogen Informatics"/>
        </authorList>
    </citation>
    <scope>NUCLEOTIDE SEQUENCE [LARGE SCALE GENOMIC DNA]</scope>
    <source>
        <strain evidence="2 3">Egypt</strain>
    </source>
</reference>
<organism evidence="4">
    <name type="scientific">Echinostoma caproni</name>
    <dbReference type="NCBI Taxonomy" id="27848"/>
    <lineage>
        <taxon>Eukaryota</taxon>
        <taxon>Metazoa</taxon>
        <taxon>Spiralia</taxon>
        <taxon>Lophotrochozoa</taxon>
        <taxon>Platyhelminthes</taxon>
        <taxon>Trematoda</taxon>
        <taxon>Digenea</taxon>
        <taxon>Plagiorchiida</taxon>
        <taxon>Echinostomata</taxon>
        <taxon>Echinostomatoidea</taxon>
        <taxon>Echinostomatidae</taxon>
        <taxon>Echinostoma</taxon>
    </lineage>
</organism>
<protein>
    <submittedName>
        <fullName evidence="4">DnaJ_C domain-containing protein</fullName>
    </submittedName>
</protein>
<sequence length="340" mass="38300">MISDYRCSIELFCLVGIMSFAVISEVRPTVFCHVMMIVRMTVYDVLADAEKRSIYDQHGFEGLKQFGSGGGSHESHFSDLFESFFGFSHGPRSDETPRGEDVATDLWVTLEELYNGEFVEITRVKMDKKSAPGKRKCKCRREMRTTMLGPGQFQMHQVDVCDDCPNVVFQPVERTLEVEVEKGMVDGHVYPFPSEGEAHIDGDHGDLNFKIRQQKHKLFHRRGDDLYTNVTISLLESLIGYHISLTHLDGHQVVLKSDKVTAPFTVISLPKEGMPNHANPAKFGSLYVTIHVEYPAGRVLNAAERESLLQLFPSVDSKLTDEPSPARAFNGLDSLNQRSK</sequence>
<accession>A0A183AZP2</accession>
<dbReference type="AlphaFoldDB" id="A0A183AZP2"/>
<feature type="domain" description="Chaperone DnaJ C-terminal" evidence="1">
    <location>
        <begin position="104"/>
        <end position="295"/>
    </location>
</feature>
<dbReference type="EMBL" id="UZAN01052830">
    <property type="protein sequence ID" value="VDP89698.1"/>
    <property type="molecule type" value="Genomic_DNA"/>
</dbReference>
<dbReference type="OrthoDB" id="550424at2759"/>